<feature type="region of interest" description="Disordered" evidence="7">
    <location>
        <begin position="379"/>
        <end position="420"/>
    </location>
</feature>
<keyword evidence="4 8" id="KW-1133">Transmembrane helix</keyword>
<name>A0A7X1LS69_9ACTN</name>
<reference evidence="10 11" key="1">
    <citation type="submission" date="2020-08" db="EMBL/GenBank/DDBJ databases">
        <title>Whole-Genome Sequence of French Clinical Streptomyces mexicanus Strain Q0842.</title>
        <authorList>
            <person name="Boxberger M."/>
            <person name="La Scola B."/>
        </authorList>
    </citation>
    <scope>NUCLEOTIDE SEQUENCE [LARGE SCALE GENOMIC DNA]</scope>
    <source>
        <strain evidence="10 11">Marseille-Q0842</strain>
    </source>
</reference>
<keyword evidence="2" id="KW-1003">Cell membrane</keyword>
<dbReference type="AlphaFoldDB" id="A0A7X1LS69"/>
<evidence type="ECO:0000256" key="4">
    <source>
        <dbReference type="ARBA" id="ARBA00022989"/>
    </source>
</evidence>
<accession>A0A7X1LS69</accession>
<feature type="region of interest" description="Disordered" evidence="7">
    <location>
        <begin position="313"/>
        <end position="332"/>
    </location>
</feature>
<comment type="subcellular location">
    <subcellularLocation>
        <location evidence="1">Cell membrane</location>
        <topology evidence="1">Multi-pass membrane protein</topology>
    </subcellularLocation>
</comment>
<gene>
    <name evidence="10" type="ORF">H1R13_14110</name>
</gene>
<feature type="transmembrane region" description="Helical" evidence="8">
    <location>
        <begin position="100"/>
        <end position="116"/>
    </location>
</feature>
<dbReference type="Pfam" id="PF13515">
    <property type="entry name" value="FUSC_2"/>
    <property type="match status" value="1"/>
</dbReference>
<evidence type="ECO:0000256" key="6">
    <source>
        <dbReference type="ARBA" id="ARBA00043993"/>
    </source>
</evidence>
<evidence type="ECO:0000256" key="2">
    <source>
        <dbReference type="ARBA" id="ARBA00022475"/>
    </source>
</evidence>
<dbReference type="Proteomes" id="UP000517694">
    <property type="component" value="Unassembled WGS sequence"/>
</dbReference>
<comment type="similarity">
    <text evidence="6">Belongs to the YccS/YhfK family.</text>
</comment>
<feature type="transmembrane region" description="Helical" evidence="8">
    <location>
        <begin position="550"/>
        <end position="567"/>
    </location>
</feature>
<evidence type="ECO:0000313" key="11">
    <source>
        <dbReference type="Proteomes" id="UP000517694"/>
    </source>
</evidence>
<comment type="caution">
    <text evidence="10">The sequence shown here is derived from an EMBL/GenBank/DDBJ whole genome shotgun (WGS) entry which is preliminary data.</text>
</comment>
<keyword evidence="3 8" id="KW-0812">Transmembrane</keyword>
<feature type="compositionally biased region" description="Low complexity" evidence="7">
    <location>
        <begin position="379"/>
        <end position="393"/>
    </location>
</feature>
<feature type="transmembrane region" description="Helical" evidence="8">
    <location>
        <begin position="446"/>
        <end position="466"/>
    </location>
</feature>
<feature type="transmembrane region" description="Helical" evidence="8">
    <location>
        <begin position="75"/>
        <end position="94"/>
    </location>
</feature>
<feature type="transmembrane region" description="Helical" evidence="8">
    <location>
        <begin position="521"/>
        <end position="544"/>
    </location>
</feature>
<keyword evidence="5 8" id="KW-0472">Membrane</keyword>
<dbReference type="InterPro" id="IPR049453">
    <property type="entry name" value="Memb_transporter_dom"/>
</dbReference>
<feature type="transmembrane region" description="Helical" evidence="8">
    <location>
        <begin position="123"/>
        <end position="141"/>
    </location>
</feature>
<evidence type="ECO:0000256" key="8">
    <source>
        <dbReference type="SAM" id="Phobius"/>
    </source>
</evidence>
<protein>
    <submittedName>
        <fullName evidence="10">FUSC family protein</fullName>
    </submittedName>
</protein>
<feature type="transmembrane region" description="Helical" evidence="8">
    <location>
        <begin position="147"/>
        <end position="169"/>
    </location>
</feature>
<keyword evidence="11" id="KW-1185">Reference proteome</keyword>
<evidence type="ECO:0000256" key="3">
    <source>
        <dbReference type="ARBA" id="ARBA00022692"/>
    </source>
</evidence>
<feature type="transmembrane region" description="Helical" evidence="8">
    <location>
        <begin position="473"/>
        <end position="491"/>
    </location>
</feature>
<dbReference type="EMBL" id="JACMHY010000005">
    <property type="protein sequence ID" value="MBC2866081.1"/>
    <property type="molecule type" value="Genomic_DNA"/>
</dbReference>
<feature type="transmembrane region" description="Helical" evidence="8">
    <location>
        <begin position="422"/>
        <end position="440"/>
    </location>
</feature>
<evidence type="ECO:0000313" key="10">
    <source>
        <dbReference type="EMBL" id="MBC2866081.1"/>
    </source>
</evidence>
<dbReference type="GO" id="GO:0005886">
    <property type="term" value="C:plasma membrane"/>
    <property type="evidence" value="ECO:0007669"/>
    <property type="project" value="UniProtKB-SubCell"/>
</dbReference>
<feature type="compositionally biased region" description="Basic and acidic residues" evidence="7">
    <location>
        <begin position="313"/>
        <end position="325"/>
    </location>
</feature>
<evidence type="ECO:0000256" key="1">
    <source>
        <dbReference type="ARBA" id="ARBA00004651"/>
    </source>
</evidence>
<dbReference type="PANTHER" id="PTHR30509:SF9">
    <property type="entry name" value="MULTIDRUG RESISTANCE PROTEIN MDTO"/>
    <property type="match status" value="1"/>
</dbReference>
<sequence>MRRARVRPAGVRDRFLASDPGLLRLLSALSTVCAVLLTLGALAAVDASVPILVTGALTAMVSTVAVTERRPRDQALTLAAGVPVALVVVVVGSALTPYRVLADVVFVAVIFTALYIRRLGPRATTLGVFAFQLFFVTQFVGTRLAQLPHLVPAVLVAFTASALVRFALLRSPPERTLMRLHQAFRLRLALMLDALIEVVDGGPGTPRAERAADDLRRQAARLHAGALMIQSRLETGTPDRGVAATIQRRVAEAETAAERLAVLVLRLVWPAADIDTLTRHPTPVHRTGSRLDVRVAVWLPALASKLRALRAAVRPDPRRPGRTDSTESWADGAKARDRLLGHLDDEPLSDAPPAVQDALRSAGDFACALSDLRLAVDAQAPAPRETPEAARSAKGQGPQGSGPAEDVAPEREGRHVRPTTRTALQVATGSALAVVGGELLSPQRWYWAVFTCWVVFISTSSTGDVLVRGYRRLVGTVTGVVAGLALAALIGGHPWPAFALAVLSVFGMYYTATVSYTLMSFFVTTMIGMLYALLHALTPGVLVVRIEETALGIACGLAAALLVLPAPTRERTDRLLREVLERLRAVLARSLARLCGEPDGDLLGSARALDAALDGLRLAVQPLITPLSPLRSRRRTALAVLGLLETAALHTRSLAGTAELMPAGIRIGTEHCLVDMAVRIDRNLAALIGQTAGGDATPLERGPGTTARPALGEEGARAEDVRTTRRVLRHLERVDRSVQGLARTLGVRVRDDP</sequence>
<evidence type="ECO:0000256" key="5">
    <source>
        <dbReference type="ARBA" id="ARBA00023136"/>
    </source>
</evidence>
<feature type="transmembrane region" description="Helical" evidence="8">
    <location>
        <begin position="49"/>
        <end position="68"/>
    </location>
</feature>
<dbReference type="PANTHER" id="PTHR30509">
    <property type="entry name" value="P-HYDROXYBENZOIC ACID EFFLUX PUMP SUBUNIT-RELATED"/>
    <property type="match status" value="1"/>
</dbReference>
<evidence type="ECO:0000259" key="9">
    <source>
        <dbReference type="Pfam" id="PF13515"/>
    </source>
</evidence>
<feature type="region of interest" description="Disordered" evidence="7">
    <location>
        <begin position="693"/>
        <end position="721"/>
    </location>
</feature>
<evidence type="ECO:0000256" key="7">
    <source>
        <dbReference type="SAM" id="MobiDB-lite"/>
    </source>
</evidence>
<feature type="domain" description="Integral membrane bound transporter" evidence="9">
    <location>
        <begin position="433"/>
        <end position="558"/>
    </location>
</feature>
<feature type="transmembrane region" description="Helical" evidence="8">
    <location>
        <begin position="21"/>
        <end position="43"/>
    </location>
</feature>
<organism evidence="10 11">
    <name type="scientific">Streptomyces mexicanus</name>
    <dbReference type="NCBI Taxonomy" id="178566"/>
    <lineage>
        <taxon>Bacteria</taxon>
        <taxon>Bacillati</taxon>
        <taxon>Actinomycetota</taxon>
        <taxon>Actinomycetes</taxon>
        <taxon>Kitasatosporales</taxon>
        <taxon>Streptomycetaceae</taxon>
        <taxon>Streptomyces</taxon>
    </lineage>
</organism>
<proteinExistence type="inferred from homology"/>